<name>A0A2Z5ZG54_9PROT</name>
<reference evidence="1 2" key="1">
    <citation type="submission" date="2018-02" db="EMBL/GenBank/DDBJ databases">
        <title>Acetobacter orientalis genome.</title>
        <authorList>
            <person name="Nakashima N."/>
            <person name="Tamura T."/>
        </authorList>
    </citation>
    <scope>NUCLEOTIDE SEQUENCE [LARGE SCALE GENOMIC DNA]</scope>
    <source>
        <strain evidence="1 2">FAN1</strain>
    </source>
</reference>
<dbReference type="AlphaFoldDB" id="A0A2Z5ZG54"/>
<organism evidence="1 2">
    <name type="scientific">Acetobacter orientalis</name>
    <dbReference type="NCBI Taxonomy" id="146474"/>
    <lineage>
        <taxon>Bacteria</taxon>
        <taxon>Pseudomonadati</taxon>
        <taxon>Pseudomonadota</taxon>
        <taxon>Alphaproteobacteria</taxon>
        <taxon>Acetobacterales</taxon>
        <taxon>Acetobacteraceae</taxon>
        <taxon>Acetobacter</taxon>
    </lineage>
</organism>
<gene>
    <name evidence="1" type="ORF">AcetOrient_orf01806</name>
</gene>
<proteinExistence type="predicted"/>
<dbReference type="EMBL" id="AP018515">
    <property type="protein sequence ID" value="BBC79558.1"/>
    <property type="molecule type" value="Genomic_DNA"/>
</dbReference>
<accession>A0A2Z5ZG54</accession>
<dbReference type="Proteomes" id="UP000270034">
    <property type="component" value="Chromosome"/>
</dbReference>
<evidence type="ECO:0000313" key="1">
    <source>
        <dbReference type="EMBL" id="BBC79558.1"/>
    </source>
</evidence>
<protein>
    <submittedName>
        <fullName evidence="1">Uncharacterized protein</fullName>
    </submittedName>
</protein>
<dbReference type="KEGG" id="aot:AcetOri_orf01806"/>
<evidence type="ECO:0000313" key="2">
    <source>
        <dbReference type="Proteomes" id="UP000270034"/>
    </source>
</evidence>
<sequence>MRTPRRTHSSLNALLDILDRQNEQSNSQCGQQCPIVV</sequence>